<evidence type="ECO:0000256" key="1">
    <source>
        <dbReference type="RuleBase" id="RU369079"/>
    </source>
</evidence>
<feature type="transmembrane region" description="Helical" evidence="2">
    <location>
        <begin position="109"/>
        <end position="127"/>
    </location>
</feature>
<feature type="transmembrane region" description="Helical" evidence="2">
    <location>
        <begin position="566"/>
        <end position="585"/>
    </location>
</feature>
<feature type="transmembrane region" description="Helical" evidence="2">
    <location>
        <begin position="81"/>
        <end position="97"/>
    </location>
</feature>
<keyword evidence="5" id="KW-1185">Reference proteome</keyword>
<dbReference type="InterPro" id="IPR011853">
    <property type="entry name" value="TRAP_DctM-Dct_fused"/>
</dbReference>
<dbReference type="AlphaFoldDB" id="A0A975NUK9"/>
<dbReference type="RefSeq" id="WP_215602373.1">
    <property type="nucleotide sequence ID" value="NZ_CP076136.1"/>
</dbReference>
<evidence type="ECO:0000313" key="5">
    <source>
        <dbReference type="Proteomes" id="UP000676951"/>
    </source>
</evidence>
<feature type="transmembrane region" description="Helical" evidence="2">
    <location>
        <begin position="597"/>
        <end position="620"/>
    </location>
</feature>
<feature type="transmembrane region" description="Helical" evidence="2">
    <location>
        <begin position="383"/>
        <end position="400"/>
    </location>
</feature>
<dbReference type="InterPro" id="IPR010656">
    <property type="entry name" value="DctM"/>
</dbReference>
<comment type="function">
    <text evidence="1">Part of the tripartite ATP-independent periplasmic (TRAP) transport system.</text>
</comment>
<feature type="transmembrane region" description="Helical" evidence="2">
    <location>
        <begin position="443"/>
        <end position="470"/>
    </location>
</feature>
<accession>A0A975NUK9</accession>
<feature type="transmembrane region" description="Helical" evidence="2">
    <location>
        <begin position="530"/>
        <end position="554"/>
    </location>
</feature>
<gene>
    <name evidence="4" type="ORF">KMZ93_16810</name>
</gene>
<feature type="transmembrane region" description="Helical" evidence="2">
    <location>
        <begin position="301"/>
        <end position="325"/>
    </location>
</feature>
<keyword evidence="2" id="KW-0812">Transmembrane</keyword>
<feature type="transmembrane region" description="Helical" evidence="2">
    <location>
        <begin position="632"/>
        <end position="652"/>
    </location>
</feature>
<feature type="transmembrane region" description="Helical" evidence="2">
    <location>
        <begin position="261"/>
        <end position="281"/>
    </location>
</feature>
<feature type="transmembrane region" description="Helical" evidence="2">
    <location>
        <begin position="139"/>
        <end position="158"/>
    </location>
</feature>
<dbReference type="NCBIfam" id="TIGR02123">
    <property type="entry name" value="TRAP_fused"/>
    <property type="match status" value="1"/>
</dbReference>
<feature type="transmembrane region" description="Helical" evidence="2">
    <location>
        <begin position="482"/>
        <end position="510"/>
    </location>
</feature>
<feature type="transmembrane region" description="Helical" evidence="2">
    <location>
        <begin position="337"/>
        <end position="356"/>
    </location>
</feature>
<evidence type="ECO:0000313" key="4">
    <source>
        <dbReference type="EMBL" id="QWG21653.1"/>
    </source>
</evidence>
<evidence type="ECO:0000259" key="3">
    <source>
        <dbReference type="Pfam" id="PF06808"/>
    </source>
</evidence>
<dbReference type="PANTHER" id="PTHR43849:SF2">
    <property type="entry name" value="BLL3936 PROTEIN"/>
    <property type="match status" value="1"/>
</dbReference>
<keyword evidence="1" id="KW-0997">Cell inner membrane</keyword>
<reference evidence="4 5" key="1">
    <citation type="submission" date="2021-06" db="EMBL/GenBank/DDBJ databases">
        <title>Bradyrhizobium sp. S2-11-4 Genome sequencing.</title>
        <authorList>
            <person name="Jin L."/>
        </authorList>
    </citation>
    <scope>NUCLEOTIDE SEQUENCE [LARGE SCALE GENOMIC DNA]</scope>
    <source>
        <strain evidence="4 5">S2-11-4</strain>
    </source>
</reference>
<feature type="domain" description="TRAP C4-dicarboxylate transport system permease DctM subunit" evidence="3">
    <location>
        <begin position="152"/>
        <end position="593"/>
    </location>
</feature>
<organism evidence="4 5">
    <name type="scientific">Bradyrhizobium sediminis</name>
    <dbReference type="NCBI Taxonomy" id="2840469"/>
    <lineage>
        <taxon>Bacteria</taxon>
        <taxon>Pseudomonadati</taxon>
        <taxon>Pseudomonadota</taxon>
        <taxon>Alphaproteobacteria</taxon>
        <taxon>Hyphomicrobiales</taxon>
        <taxon>Nitrobacteraceae</taxon>
        <taxon>Bradyrhizobium</taxon>
    </lineage>
</organism>
<feature type="transmembrane region" description="Helical" evidence="2">
    <location>
        <begin position="164"/>
        <end position="182"/>
    </location>
</feature>
<feature type="transmembrane region" description="Helical" evidence="2">
    <location>
        <begin position="407"/>
        <end position="423"/>
    </location>
</feature>
<sequence>MTSATSTAGSETPAAKRIEFEDPHGSLGNLQEAEVSRVRTLGGIWRWALIVATAATILLCINQQFTLRFFVGFTQLNTEYFYLLIALMLPFTFLIFPGFENAPLDRIPWYDVVLFILTAASAIWLMMNIRRAAELGWEYSGAPISVIAGGLVMWAVLLEALRRTGGWSLLLSVFPFTVYPLFAEARWLGPFRGSQSSLEQATSYHVLSGESLLGIPIQAFADTVIGFLVFGTALMMTGAGKFFINLSFAMCGTFRGGAAKVCIFASGLLGMMSGSIISNVLTAGTMTIPVMKKSGFRASYAAAIEACASTGAVLAPPVMGATAFVIAQFLNVSYAEVALAAVIPAILYYIGLFMQVDSYAARHGLEGIPRSELPRVMDTIKDGWYYIFVIALLIVMLLHFKRESHAPFYATALLLVLNQLFSRDTRWTFSTINKFLEVNGRTFVELIGILAGCGLLIGAFSMTGVVSSLANDLLRIAGDNAFLLLGMCAITSLILGLGLTTTACYIFLAILVAPALEKVGLNKMAVHMFIFYWGMLSSITPPVAIASFAAAGIAGSPAMKTGWESMWVGSIIYFIPFFFVLNPALVLQGNSPYFEGLGLMGLAAFGTLFICGGIQGYQAFVGDLRRAGALEWPLRVLLVIGGFVIATPGGGIMPLSQWQITGLGLAILVPTVAIARILMRRQPLVAGQLRVP</sequence>
<feature type="transmembrane region" description="Helical" evidence="2">
    <location>
        <begin position="227"/>
        <end position="249"/>
    </location>
</feature>
<dbReference type="Proteomes" id="UP000676951">
    <property type="component" value="Chromosome"/>
</dbReference>
<dbReference type="Pfam" id="PF06808">
    <property type="entry name" value="DctM"/>
    <property type="match status" value="1"/>
</dbReference>
<name>A0A975NUK9_9BRAD</name>
<keyword evidence="2" id="KW-1133">Transmembrane helix</keyword>
<dbReference type="GO" id="GO:0022857">
    <property type="term" value="F:transmembrane transporter activity"/>
    <property type="evidence" value="ECO:0007669"/>
    <property type="project" value="UniProtKB-UniRule"/>
</dbReference>
<dbReference type="PANTHER" id="PTHR43849">
    <property type="entry name" value="BLL3936 PROTEIN"/>
    <property type="match status" value="1"/>
</dbReference>
<dbReference type="EMBL" id="CP076136">
    <property type="protein sequence ID" value="QWG21653.1"/>
    <property type="molecule type" value="Genomic_DNA"/>
</dbReference>
<dbReference type="GO" id="GO:0005886">
    <property type="term" value="C:plasma membrane"/>
    <property type="evidence" value="ECO:0007669"/>
    <property type="project" value="UniProtKB-SubCell"/>
</dbReference>
<feature type="transmembrane region" description="Helical" evidence="2">
    <location>
        <begin position="658"/>
        <end position="679"/>
    </location>
</feature>
<protein>
    <submittedName>
        <fullName evidence="4">TRAP transporter permease</fullName>
    </submittedName>
</protein>
<proteinExistence type="predicted"/>
<keyword evidence="2" id="KW-0472">Membrane</keyword>
<comment type="subcellular location">
    <subcellularLocation>
        <location evidence="1">Cell inner membrane</location>
        <topology evidence="1">Multi-pass membrane protein</topology>
    </subcellularLocation>
</comment>
<feature type="transmembrane region" description="Helical" evidence="2">
    <location>
        <begin position="44"/>
        <end position="61"/>
    </location>
</feature>
<keyword evidence="1" id="KW-0813">Transport</keyword>
<keyword evidence="1" id="KW-1003">Cell membrane</keyword>
<evidence type="ECO:0000256" key="2">
    <source>
        <dbReference type="SAM" id="Phobius"/>
    </source>
</evidence>